<organism evidence="2 3">
    <name type="scientific">Aeoliella straminimaris</name>
    <dbReference type="NCBI Taxonomy" id="2954799"/>
    <lineage>
        <taxon>Bacteria</taxon>
        <taxon>Pseudomonadati</taxon>
        <taxon>Planctomycetota</taxon>
        <taxon>Planctomycetia</taxon>
        <taxon>Pirellulales</taxon>
        <taxon>Lacipirellulaceae</taxon>
        <taxon>Aeoliella</taxon>
    </lineage>
</organism>
<dbReference type="InterPro" id="IPR041497">
    <property type="entry name" value="Thump-like"/>
</dbReference>
<name>A0A9X2FE08_9BACT</name>
<dbReference type="SUPFAM" id="SSF53335">
    <property type="entry name" value="S-adenosyl-L-methionine-dependent methyltransferases"/>
    <property type="match status" value="1"/>
</dbReference>
<protein>
    <recommendedName>
        <fullName evidence="1">THUMP-like domain-containing protein</fullName>
    </recommendedName>
</protein>
<sequence>MNHTPLEPLDEWLLGDEAASWLEHLRRADQPPHQIITQLRKHLTAEQAHRVMELAELRGRAAQKFTAAERMFFTRVGYEQASDQWIARHKSARFANRRSVADLCCGVGGDALGLAGVADQLLLVDQSATMTAFAARNLLENGIEKQISTSTADATSLALQNYDAWHIDPDRRPRGGRTTQAELHEPSDDAIDAMLAANPNAAVKLAPACEVPARWTDAAELEWVSRSGECKQLVVWFGGLTGEPGGRRATILAADGPEVRALATVTGAGDTLPDAADQIGRYVMEPDAAVLASDLVGDLANRHQWWTFASTTGYLTSDTAKLDPAWSTFEVLDVMPLKPKKLAAYLRKRGIGQLEIKHRAVKLSPKSLRRDLKPQGDEHATLLVTRVLEKRIAIVARRLIYEPFNS</sequence>
<dbReference type="AlphaFoldDB" id="A0A9X2FE08"/>
<evidence type="ECO:0000313" key="3">
    <source>
        <dbReference type="Proteomes" id="UP001155241"/>
    </source>
</evidence>
<evidence type="ECO:0000259" key="1">
    <source>
        <dbReference type="Pfam" id="PF18096"/>
    </source>
</evidence>
<dbReference type="Gene3D" id="3.40.50.150">
    <property type="entry name" value="Vaccinia Virus protein VP39"/>
    <property type="match status" value="1"/>
</dbReference>
<feature type="domain" description="THUMP-like" evidence="1">
    <location>
        <begin position="328"/>
        <end position="398"/>
    </location>
</feature>
<evidence type="ECO:0000313" key="2">
    <source>
        <dbReference type="EMBL" id="MCO6047250.1"/>
    </source>
</evidence>
<dbReference type="Proteomes" id="UP001155241">
    <property type="component" value="Unassembled WGS sequence"/>
</dbReference>
<reference evidence="2" key="1">
    <citation type="submission" date="2022-06" db="EMBL/GenBank/DDBJ databases">
        <title>Aeoliella straminimaris, a novel planctomycete from sediments.</title>
        <authorList>
            <person name="Vitorino I.R."/>
            <person name="Lage O.M."/>
        </authorList>
    </citation>
    <scope>NUCLEOTIDE SEQUENCE</scope>
    <source>
        <strain evidence="2">ICT_H6.2</strain>
    </source>
</reference>
<dbReference type="InterPro" id="IPR029063">
    <property type="entry name" value="SAM-dependent_MTases_sf"/>
</dbReference>
<accession>A0A9X2FE08</accession>
<dbReference type="CDD" id="cd02440">
    <property type="entry name" value="AdoMet_MTases"/>
    <property type="match status" value="1"/>
</dbReference>
<dbReference type="Pfam" id="PF18096">
    <property type="entry name" value="Thump_like"/>
    <property type="match status" value="1"/>
</dbReference>
<comment type="caution">
    <text evidence="2">The sequence shown here is derived from an EMBL/GenBank/DDBJ whole genome shotgun (WGS) entry which is preliminary data.</text>
</comment>
<keyword evidence="3" id="KW-1185">Reference proteome</keyword>
<gene>
    <name evidence="2" type="ORF">NG895_25400</name>
</gene>
<proteinExistence type="predicted"/>
<dbReference type="RefSeq" id="WP_252855363.1">
    <property type="nucleotide sequence ID" value="NZ_JAMXLR010000091.1"/>
</dbReference>
<dbReference type="EMBL" id="JAMXLR010000091">
    <property type="protein sequence ID" value="MCO6047250.1"/>
    <property type="molecule type" value="Genomic_DNA"/>
</dbReference>